<dbReference type="SMART" id="SM00268">
    <property type="entry name" value="ACTIN"/>
    <property type="match status" value="1"/>
</dbReference>
<evidence type="ECO:0008006" key="12">
    <source>
        <dbReference type="Google" id="ProtNLM"/>
    </source>
</evidence>
<sequence>MCDDDAGALVVDNGSGMCKAGFAGDDAPRAVFPSIVGRPRHQGVMVGMGNKDSYVGDEAQSKRGILTLKYPIEHGIITNWDDMEKIWHHTFYNELRVAPEEHPILTERGYSFTTTAEREIVRDIKEKLCYVALDFEQEMATAAASTSLEKSYELPDGQVITIGNERFRCPEALFQPSFLGMESSGIHETVYNSIMKCDVDIRKDLYANTVLSGGTTMYPGIADRMQKEITALAPSTIKIKIIAPPERKYSVWIGGSILASLSTFQAMWISKQEYDESGPGIVHRKCF</sequence>
<reference evidence="11" key="1">
    <citation type="submission" date="2013-03" db="EMBL/GenBank/DDBJ databases">
        <title>The Genome Sequence of Anopheles dirus WRAIR2.</title>
        <authorList>
            <consortium name="The Broad Institute Genomics Platform"/>
            <person name="Neafsey D.E."/>
            <person name="Walton C."/>
            <person name="Walker B."/>
            <person name="Young S.K."/>
            <person name="Zeng Q."/>
            <person name="Gargeya S."/>
            <person name="Fitzgerald M."/>
            <person name="Haas B."/>
            <person name="Abouelleil A."/>
            <person name="Allen A.W."/>
            <person name="Alvarado L."/>
            <person name="Arachchi H.M."/>
            <person name="Berlin A.M."/>
            <person name="Chapman S.B."/>
            <person name="Gainer-Dewar J."/>
            <person name="Goldberg J."/>
            <person name="Griggs A."/>
            <person name="Gujja S."/>
            <person name="Hansen M."/>
            <person name="Howarth C."/>
            <person name="Imamovic A."/>
            <person name="Ireland A."/>
            <person name="Larimer J."/>
            <person name="McCowan C."/>
            <person name="Murphy C."/>
            <person name="Pearson M."/>
            <person name="Poon T.W."/>
            <person name="Priest M."/>
            <person name="Roberts A."/>
            <person name="Saif S."/>
            <person name="Shea T."/>
            <person name="Sisk P."/>
            <person name="Sykes S."/>
            <person name="Wortman J."/>
            <person name="Nusbaum C."/>
            <person name="Birren B."/>
        </authorList>
    </citation>
    <scope>NUCLEOTIDE SEQUENCE [LARGE SCALE GENOMIC DNA]</scope>
    <source>
        <strain evidence="11">WRAIR2</strain>
    </source>
</reference>
<dbReference type="Gene3D" id="3.30.420.40">
    <property type="match status" value="3"/>
</dbReference>
<dbReference type="PRINTS" id="PR00190">
    <property type="entry name" value="ACTIN"/>
</dbReference>
<dbReference type="EnsemblMetazoa" id="ADIR015614-RA">
    <property type="protein sequence ID" value="ADIR015614-PA"/>
    <property type="gene ID" value="ADIR015614"/>
</dbReference>
<keyword evidence="3" id="KW-0963">Cytoplasm</keyword>
<dbReference type="GO" id="GO:0016787">
    <property type="term" value="F:hydrolase activity"/>
    <property type="evidence" value="ECO:0007669"/>
    <property type="project" value="UniProtKB-KW"/>
</dbReference>
<evidence type="ECO:0000256" key="5">
    <source>
        <dbReference type="ARBA" id="ARBA00022801"/>
    </source>
</evidence>
<evidence type="ECO:0000256" key="7">
    <source>
        <dbReference type="ARBA" id="ARBA00023212"/>
    </source>
</evidence>
<keyword evidence="7" id="KW-0206">Cytoskeleton</keyword>
<dbReference type="SUPFAM" id="SSF53067">
    <property type="entry name" value="Actin-like ATPase domain"/>
    <property type="match status" value="2"/>
</dbReference>
<name>A0A182NZB4_9DIPT</name>
<dbReference type="FunFam" id="3.30.420.40:FF:000148">
    <property type="entry name" value="Actin, alpha skeletal muscle"/>
    <property type="match status" value="1"/>
</dbReference>
<comment type="subcellular location">
    <subcellularLocation>
        <location evidence="1">Cytoplasm</location>
        <location evidence="1">Cytoskeleton</location>
    </subcellularLocation>
</comment>
<dbReference type="AlphaFoldDB" id="A0A182NZB4"/>
<dbReference type="InterPro" id="IPR043129">
    <property type="entry name" value="ATPase_NBD"/>
</dbReference>
<comment type="similarity">
    <text evidence="2 9">Belongs to the actin family.</text>
</comment>
<dbReference type="STRING" id="7168.A0A182NZB4"/>
<dbReference type="InterPro" id="IPR004000">
    <property type="entry name" value="Actin"/>
</dbReference>
<dbReference type="PROSITE" id="PS00406">
    <property type="entry name" value="ACTINS_1"/>
    <property type="match status" value="1"/>
</dbReference>
<comment type="catalytic activity">
    <reaction evidence="8">
        <text>ATP + H2O = ADP + phosphate + H(+)</text>
        <dbReference type="Rhea" id="RHEA:13065"/>
        <dbReference type="ChEBI" id="CHEBI:15377"/>
        <dbReference type="ChEBI" id="CHEBI:15378"/>
        <dbReference type="ChEBI" id="CHEBI:30616"/>
        <dbReference type="ChEBI" id="CHEBI:43474"/>
        <dbReference type="ChEBI" id="CHEBI:456216"/>
    </reaction>
</comment>
<dbReference type="FunFam" id="3.30.420.40:FF:000131">
    <property type="entry name" value="Actin, alpha skeletal muscle"/>
    <property type="match status" value="1"/>
</dbReference>
<dbReference type="Proteomes" id="UP000075884">
    <property type="component" value="Unassembled WGS sequence"/>
</dbReference>
<dbReference type="PROSITE" id="PS00432">
    <property type="entry name" value="ACTINS_2"/>
    <property type="match status" value="1"/>
</dbReference>
<evidence type="ECO:0000256" key="8">
    <source>
        <dbReference type="ARBA" id="ARBA00049360"/>
    </source>
</evidence>
<proteinExistence type="inferred from homology"/>
<evidence type="ECO:0000313" key="11">
    <source>
        <dbReference type="Proteomes" id="UP000075884"/>
    </source>
</evidence>
<keyword evidence="11" id="KW-1185">Reference proteome</keyword>
<evidence type="ECO:0000256" key="4">
    <source>
        <dbReference type="ARBA" id="ARBA00022741"/>
    </source>
</evidence>
<reference evidence="10" key="2">
    <citation type="submission" date="2020-05" db="UniProtKB">
        <authorList>
            <consortium name="EnsemblMetazoa"/>
        </authorList>
    </citation>
    <scope>IDENTIFICATION</scope>
    <source>
        <strain evidence="10">WRAIR2</strain>
    </source>
</reference>
<dbReference type="GO" id="GO:0005524">
    <property type="term" value="F:ATP binding"/>
    <property type="evidence" value="ECO:0007669"/>
    <property type="project" value="UniProtKB-KW"/>
</dbReference>
<dbReference type="VEuPathDB" id="VectorBase:ADIR015614"/>
<accession>A0A182NZB4</accession>
<dbReference type="FunFam" id="2.30.36.70:FF:000001">
    <property type="entry name" value="Actin, alpha skeletal muscle"/>
    <property type="match status" value="1"/>
</dbReference>
<dbReference type="Pfam" id="PF00022">
    <property type="entry name" value="Actin"/>
    <property type="match status" value="2"/>
</dbReference>
<dbReference type="GO" id="GO:0048468">
    <property type="term" value="P:cell development"/>
    <property type="evidence" value="ECO:0007669"/>
    <property type="project" value="UniProtKB-ARBA"/>
</dbReference>
<dbReference type="InterPro" id="IPR004001">
    <property type="entry name" value="Actin_CS"/>
</dbReference>
<dbReference type="FunFam" id="3.90.640.10:FF:000047">
    <property type="entry name" value="Actin, alpha skeletal muscle"/>
    <property type="match status" value="1"/>
</dbReference>
<evidence type="ECO:0000256" key="3">
    <source>
        <dbReference type="ARBA" id="ARBA00022490"/>
    </source>
</evidence>
<keyword evidence="4" id="KW-0547">Nucleotide-binding</keyword>
<dbReference type="PANTHER" id="PTHR11937">
    <property type="entry name" value="ACTIN"/>
    <property type="match status" value="1"/>
</dbReference>
<evidence type="ECO:0000313" key="10">
    <source>
        <dbReference type="EnsemblMetazoa" id="ADIR015614-PA"/>
    </source>
</evidence>
<evidence type="ECO:0000256" key="9">
    <source>
        <dbReference type="RuleBase" id="RU000487"/>
    </source>
</evidence>
<dbReference type="Gene3D" id="3.90.640.10">
    <property type="entry name" value="Actin, Chain A, domain 4"/>
    <property type="match status" value="1"/>
</dbReference>
<evidence type="ECO:0000256" key="1">
    <source>
        <dbReference type="ARBA" id="ARBA00004245"/>
    </source>
</evidence>
<evidence type="ECO:0000256" key="6">
    <source>
        <dbReference type="ARBA" id="ARBA00022840"/>
    </source>
</evidence>
<dbReference type="FunFam" id="3.30.420.40:FF:000058">
    <property type="entry name" value="Putative actin-related protein 5"/>
    <property type="match status" value="1"/>
</dbReference>
<organism evidence="10 11">
    <name type="scientific">Anopheles dirus</name>
    <dbReference type="NCBI Taxonomy" id="7168"/>
    <lineage>
        <taxon>Eukaryota</taxon>
        <taxon>Metazoa</taxon>
        <taxon>Ecdysozoa</taxon>
        <taxon>Arthropoda</taxon>
        <taxon>Hexapoda</taxon>
        <taxon>Insecta</taxon>
        <taxon>Pterygota</taxon>
        <taxon>Neoptera</taxon>
        <taxon>Endopterygota</taxon>
        <taxon>Diptera</taxon>
        <taxon>Nematocera</taxon>
        <taxon>Culicoidea</taxon>
        <taxon>Culicidae</taxon>
        <taxon>Anophelinae</taxon>
        <taxon>Anopheles</taxon>
    </lineage>
</organism>
<keyword evidence="5" id="KW-0378">Hydrolase</keyword>
<dbReference type="GO" id="GO:0048646">
    <property type="term" value="P:anatomical structure formation involved in morphogenesis"/>
    <property type="evidence" value="ECO:0007669"/>
    <property type="project" value="UniProtKB-ARBA"/>
</dbReference>
<protein>
    <recommendedName>
        <fullName evidence="12">Actin</fullName>
    </recommendedName>
</protein>
<evidence type="ECO:0000256" key="2">
    <source>
        <dbReference type="ARBA" id="ARBA00006752"/>
    </source>
</evidence>
<dbReference type="GO" id="GO:0005856">
    <property type="term" value="C:cytoskeleton"/>
    <property type="evidence" value="ECO:0007669"/>
    <property type="project" value="UniProtKB-SubCell"/>
</dbReference>
<keyword evidence="6" id="KW-0067">ATP-binding</keyword>